<feature type="region of interest" description="Disordered" evidence="9">
    <location>
        <begin position="119"/>
        <end position="145"/>
    </location>
</feature>
<feature type="region of interest" description="Disordered" evidence="9">
    <location>
        <begin position="2781"/>
        <end position="2807"/>
    </location>
</feature>
<feature type="transmembrane region" description="Helical" evidence="10">
    <location>
        <begin position="737"/>
        <end position="757"/>
    </location>
</feature>
<feature type="compositionally biased region" description="Low complexity" evidence="9">
    <location>
        <begin position="793"/>
        <end position="814"/>
    </location>
</feature>
<dbReference type="InterPro" id="IPR003439">
    <property type="entry name" value="ABC_transporter-like_ATP-bd"/>
</dbReference>
<evidence type="ECO:0000256" key="6">
    <source>
        <dbReference type="ARBA" id="ARBA00022840"/>
    </source>
</evidence>
<keyword evidence="13" id="KW-1185">Reference proteome</keyword>
<feature type="compositionally biased region" description="Polar residues" evidence="9">
    <location>
        <begin position="1238"/>
        <end position="1247"/>
    </location>
</feature>
<dbReference type="Pfam" id="PF00005">
    <property type="entry name" value="ABC_tran"/>
    <property type="match status" value="2"/>
</dbReference>
<feature type="compositionally biased region" description="Polar residues" evidence="9">
    <location>
        <begin position="2529"/>
        <end position="2549"/>
    </location>
</feature>
<feature type="transmembrane region" description="Helical" evidence="10">
    <location>
        <begin position="1526"/>
        <end position="1546"/>
    </location>
</feature>
<dbReference type="PROSITE" id="PS50893">
    <property type="entry name" value="ABC_TRANSPORTER_2"/>
    <property type="match status" value="2"/>
</dbReference>
<feature type="compositionally biased region" description="Basic and acidic residues" evidence="9">
    <location>
        <begin position="2193"/>
        <end position="2204"/>
    </location>
</feature>
<evidence type="ECO:0000256" key="3">
    <source>
        <dbReference type="ARBA" id="ARBA00022448"/>
    </source>
</evidence>
<feature type="transmembrane region" description="Helical" evidence="10">
    <location>
        <begin position="1820"/>
        <end position="1843"/>
    </location>
</feature>
<feature type="transmembrane region" description="Helical" evidence="10">
    <location>
        <begin position="639"/>
        <end position="662"/>
    </location>
</feature>
<dbReference type="InterPro" id="IPR003593">
    <property type="entry name" value="AAA+_ATPase"/>
</dbReference>
<dbReference type="VEuPathDB" id="TriTrypDB:LpyrH10_26_1020"/>
<dbReference type="Gene3D" id="3.40.50.300">
    <property type="entry name" value="P-loop containing nucleotide triphosphate hydrolases"/>
    <property type="match status" value="2"/>
</dbReference>
<feature type="transmembrane region" description="Helical" evidence="10">
    <location>
        <begin position="1783"/>
        <end position="1808"/>
    </location>
</feature>
<dbReference type="GO" id="GO:0140359">
    <property type="term" value="F:ABC-type transporter activity"/>
    <property type="evidence" value="ECO:0007669"/>
    <property type="project" value="InterPro"/>
</dbReference>
<feature type="region of interest" description="Disordered" evidence="9">
    <location>
        <begin position="2740"/>
        <end position="2762"/>
    </location>
</feature>
<feature type="compositionally biased region" description="Polar residues" evidence="9">
    <location>
        <begin position="69"/>
        <end position="79"/>
    </location>
</feature>
<evidence type="ECO:0000256" key="5">
    <source>
        <dbReference type="ARBA" id="ARBA00022741"/>
    </source>
</evidence>
<feature type="compositionally biased region" description="Polar residues" evidence="9">
    <location>
        <begin position="847"/>
        <end position="868"/>
    </location>
</feature>
<feature type="compositionally biased region" description="Acidic residues" evidence="9">
    <location>
        <begin position="9"/>
        <end position="18"/>
    </location>
</feature>
<comment type="similarity">
    <text evidence="2">Belongs to the ABC transporter superfamily. ABCA family.</text>
</comment>
<comment type="caution">
    <text evidence="12">The sequence shown here is derived from an EMBL/GenBank/DDBJ whole genome shotgun (WGS) entry which is preliminary data.</text>
</comment>
<feature type="transmembrane region" description="Helical" evidence="10">
    <location>
        <begin position="555"/>
        <end position="576"/>
    </location>
</feature>
<feature type="region of interest" description="Disordered" evidence="9">
    <location>
        <begin position="1946"/>
        <end position="2020"/>
    </location>
</feature>
<feature type="compositionally biased region" description="Basic residues" evidence="9">
    <location>
        <begin position="2719"/>
        <end position="2728"/>
    </location>
</feature>
<dbReference type="Proteomes" id="UP000037923">
    <property type="component" value="Unassembled WGS sequence"/>
</dbReference>
<feature type="transmembrane region" description="Helical" evidence="10">
    <location>
        <begin position="1749"/>
        <end position="1776"/>
    </location>
</feature>
<keyword evidence="4 10" id="KW-0812">Transmembrane</keyword>
<evidence type="ECO:0000256" key="4">
    <source>
        <dbReference type="ARBA" id="ARBA00022692"/>
    </source>
</evidence>
<protein>
    <submittedName>
        <fullName evidence="12">ATP-binding cassette protein subfamily A member 7 putative (ABCA7)</fullName>
    </submittedName>
</protein>
<feature type="transmembrane region" description="Helical" evidence="10">
    <location>
        <begin position="227"/>
        <end position="247"/>
    </location>
</feature>
<dbReference type="CDD" id="cd03263">
    <property type="entry name" value="ABC_subfamily_A"/>
    <property type="match status" value="2"/>
</dbReference>
<feature type="region of interest" description="Disordered" evidence="9">
    <location>
        <begin position="2186"/>
        <end position="2253"/>
    </location>
</feature>
<feature type="transmembrane region" description="Helical" evidence="10">
    <location>
        <begin position="1703"/>
        <end position="1729"/>
    </location>
</feature>
<feature type="compositionally biased region" description="Gly residues" evidence="9">
    <location>
        <begin position="1965"/>
        <end position="1984"/>
    </location>
</feature>
<feature type="domain" description="ABC transporter" evidence="11">
    <location>
        <begin position="2260"/>
        <end position="2491"/>
    </location>
</feature>
<evidence type="ECO:0000256" key="9">
    <source>
        <dbReference type="SAM" id="MobiDB-lite"/>
    </source>
</evidence>
<feature type="region of interest" description="Disordered" evidence="9">
    <location>
        <begin position="1"/>
        <end position="79"/>
    </location>
</feature>
<feature type="region of interest" description="Disordered" evidence="9">
    <location>
        <begin position="2704"/>
        <end position="2728"/>
    </location>
</feature>
<dbReference type="GO" id="GO:0005319">
    <property type="term" value="F:lipid transporter activity"/>
    <property type="evidence" value="ECO:0007669"/>
    <property type="project" value="TreeGrafter"/>
</dbReference>
<keyword evidence="7 10" id="KW-1133">Transmembrane helix</keyword>
<evidence type="ECO:0000256" key="7">
    <source>
        <dbReference type="ARBA" id="ARBA00022989"/>
    </source>
</evidence>
<organism evidence="12 13">
    <name type="scientific">Leptomonas pyrrhocoris</name>
    <name type="common">Firebug parasite</name>
    <dbReference type="NCBI Taxonomy" id="157538"/>
    <lineage>
        <taxon>Eukaryota</taxon>
        <taxon>Discoba</taxon>
        <taxon>Euglenozoa</taxon>
        <taxon>Kinetoplastea</taxon>
        <taxon>Metakinetoplastina</taxon>
        <taxon>Trypanosomatida</taxon>
        <taxon>Trypanosomatidae</taxon>
        <taxon>Leishmaniinae</taxon>
        <taxon>Leptomonas</taxon>
    </lineage>
</organism>
<feature type="domain" description="ABC transporter" evidence="11">
    <location>
        <begin position="877"/>
        <end position="1110"/>
    </location>
</feature>
<feature type="compositionally biased region" description="Low complexity" evidence="9">
    <location>
        <begin position="2512"/>
        <end position="2523"/>
    </location>
</feature>
<dbReference type="EMBL" id="LGTL01000026">
    <property type="protein sequence ID" value="KPA75144.1"/>
    <property type="molecule type" value="Genomic_DNA"/>
</dbReference>
<dbReference type="OMA" id="SWNMYRG"/>
<dbReference type="InterPro" id="IPR026082">
    <property type="entry name" value="ABCA"/>
</dbReference>
<feature type="compositionally biased region" description="Basic and acidic residues" evidence="9">
    <location>
        <begin position="132"/>
        <end position="143"/>
    </location>
</feature>
<evidence type="ECO:0000256" key="10">
    <source>
        <dbReference type="SAM" id="Phobius"/>
    </source>
</evidence>
<proteinExistence type="inferred from homology"/>
<dbReference type="GeneID" id="26909090"/>
<dbReference type="OrthoDB" id="261977at2759"/>
<dbReference type="GO" id="GO:0005524">
    <property type="term" value="F:ATP binding"/>
    <property type="evidence" value="ECO:0007669"/>
    <property type="project" value="UniProtKB-KW"/>
</dbReference>
<accession>A0A0N0VDA9</accession>
<evidence type="ECO:0000313" key="13">
    <source>
        <dbReference type="Proteomes" id="UP000037923"/>
    </source>
</evidence>
<comment type="subcellular location">
    <subcellularLocation>
        <location evidence="1">Membrane</location>
        <topology evidence="1">Multi-pass membrane protein</topology>
    </subcellularLocation>
</comment>
<feature type="transmembrane region" description="Helical" evidence="10">
    <location>
        <begin position="605"/>
        <end position="633"/>
    </location>
</feature>
<feature type="compositionally biased region" description="Polar residues" evidence="9">
    <location>
        <begin position="2007"/>
        <end position="2020"/>
    </location>
</feature>
<evidence type="ECO:0000256" key="2">
    <source>
        <dbReference type="ARBA" id="ARBA00008869"/>
    </source>
</evidence>
<dbReference type="Pfam" id="PF12698">
    <property type="entry name" value="ABC2_membrane_3"/>
    <property type="match status" value="2"/>
</dbReference>
<dbReference type="InterPro" id="IPR017871">
    <property type="entry name" value="ABC_transporter-like_CS"/>
</dbReference>
<feature type="compositionally biased region" description="Acidic residues" evidence="9">
    <location>
        <begin position="2797"/>
        <end position="2807"/>
    </location>
</feature>
<name>A0A0N0VDA9_LEPPY</name>
<keyword evidence="8 10" id="KW-0472">Membrane</keyword>
<dbReference type="FunFam" id="3.40.50.300:FF:000335">
    <property type="entry name" value="ATP binding cassette subfamily A member 5"/>
    <property type="match status" value="2"/>
</dbReference>
<dbReference type="SMART" id="SM00382">
    <property type="entry name" value="AAA"/>
    <property type="match status" value="2"/>
</dbReference>
<gene>
    <name evidence="12" type="ORF">ABB37_08807</name>
</gene>
<dbReference type="PROSITE" id="PS00211">
    <property type="entry name" value="ABC_TRANSPORTER_1"/>
    <property type="match status" value="2"/>
</dbReference>
<feature type="compositionally biased region" description="Polar residues" evidence="9">
    <location>
        <begin position="2704"/>
        <end position="2718"/>
    </location>
</feature>
<keyword evidence="3" id="KW-0813">Transport</keyword>
<keyword evidence="5" id="KW-0547">Nucleotide-binding</keyword>
<dbReference type="SUPFAM" id="SSF52540">
    <property type="entry name" value="P-loop containing nucleoside triphosphate hydrolases"/>
    <property type="match status" value="2"/>
</dbReference>
<feature type="region of interest" description="Disordered" evidence="9">
    <location>
        <begin position="793"/>
        <end position="868"/>
    </location>
</feature>
<reference evidence="12 13" key="1">
    <citation type="submission" date="2015-07" db="EMBL/GenBank/DDBJ databases">
        <title>High-quality genome of monoxenous trypanosomatid Leptomonas pyrrhocoris.</title>
        <authorList>
            <person name="Flegontov P."/>
            <person name="Butenko A."/>
            <person name="Firsov S."/>
            <person name="Vlcek C."/>
            <person name="Logacheva M.D."/>
            <person name="Field M."/>
            <person name="Filatov D."/>
            <person name="Flegontova O."/>
            <person name="Gerasimov E."/>
            <person name="Jackson A.P."/>
            <person name="Kelly S."/>
            <person name="Opperdoes F."/>
            <person name="O'Reilly A."/>
            <person name="Votypka J."/>
            <person name="Yurchenko V."/>
            <person name="Lukes J."/>
        </authorList>
    </citation>
    <scope>NUCLEOTIDE SEQUENCE [LARGE SCALE GENOMIC DNA]</scope>
    <source>
        <strain evidence="12">H10</strain>
    </source>
</reference>
<dbReference type="RefSeq" id="XP_015653583.1">
    <property type="nucleotide sequence ID" value="XM_015807925.1"/>
</dbReference>
<keyword evidence="6 12" id="KW-0067">ATP-binding</keyword>
<sequence length="2807" mass="305777">MYRRSSLPGDEEDTDADPSFELHFRTYVFPTRSPQNNNSDDDSTETATSPAPPHRQPYRDDASPVDLNATESPSGPATARLNTAASAKPAAAATGLSGLRLFLNVEELQRSGLVPARSSQRVRFADTSDDAPAQRERRRRDANITDAAAAATPGVHGDITRSARGTTNDFTTAEVLSSETESDSSEVDSESLEPYSMITKTGGVHISLYTQLLALLQRTYRQYMRHIITLVAEIVSPLLFVVLLIILDAAFGKEKIDEVNPADPIQINYQIDTRDYQAYLCYNDSTHPINGLVSCANLGWPSLCDGDESGIPVHGLCYSSYFFSLRKVIQYYVPSMMGSLITIPTLDSIILHQWLAKKAGLAASSRSRTALAALSSVGLGVSATTRYDSISYSGKLYFAPAAKVPKALLEYIRTQSALFDYVDGGTFETVAEAEHAVKSSSATQQSLDSIWGLVIIHDIEDGFDVQIRLHGAALPSLKPPVSVEYRSGFLSDGTDMYFASGFLSLQKVLYDYFYSTKVASGSLPNVAAGTLSAYGTDNVYTLAASFPWVHSRNPYLLNFASSLVAFIVVLSFLYPFSQMTKRIVLEKELRIRESMCIMGLNRASLWLNFLLVTFLEYVIICILLTILLCAVVATRSSSFTIFLILLLYSCTLIPLSGLLSTFFSRARMAALMSPLIYFVLSMPIFAMGSAGANAVLGLSILSPTGLASLLTFVFAAEAGSGFHPNDFHNPYFSVKPYLVMIIVACDVVLYLLIMFYLDLVLPQEWGSRMHPLFFVTAPYKSWKKKRCAAARAGTAAPTKGQGHHANSNTSSTSNAQVLERSGECLSPSNDGTAPPTRRPHKVGPGSLATTTTSSRTNPFDPTVSRDSLTGTEKSVGVRVDSVSKYFVRNGERFAAVKDISWNMYRGEISVLLGPNGAGKSTTINVVTGMLTPNSGDCFIEGHSVTQDTTLARHEIGYCPQHNILWPDLTCREHLEFYGKIKGLRGADLEDAVVDILRAVDLEEKIDAIPTLMSGGQRRKLSVAIAFVGRNRVVLLDEPTTGMDPAARRHIWSLLRVMAVQRTIMLTTHYMDEADLLGDNVAIVNDGVMQCAGTTQFLRRYAGVGYTVHFDLSPIPTHSAPEERQAKVAAVWAQLDAVVRRHLVGAKLALQTDAEVEYEMHQQTEACIPEFLKEMESRGNRQIGIRGYALKAPTLEDVFMRVVEHQVSTSSSSSPLRQRQPQQIGDPATTAERTRTTTNSDPFEQPPNSKGALSRTGGAGAGVEAGDKNNRGGGGNGSLLISPSLATPPLQRRMSRASRHFFNGETLLNYGDDAEPSEEDDDADSCTMDAVMSFSALVKRTDHPNARGFVARPGTLYGNRGGNNNSNSFSITNSNTVGGGGKVAEPSAQASSVFVDRANRAANATGRSPLASESQRVEWTRAAAAESAHGSKGSNVDGASPVPTVVAKVQPANGGEQETQHPRSPANRLNGAAVRNEAFLYKHVTDRHLAHVWATRTTARRGNLWALQLRGMMYKRVFCAIRDRRMLFFQIICPVLCILLAMLLQLVKDKNNGTVQLSPRGLLEKTMMPVSGCAQYYGPVSLFSTVASDKFNVEVTDPNFVSAGDMANELLDTWHTHKYGRYVALQCANPLFQRYMQLAHSASLGGRTVVVLLYNTSSHNSLPISLHTAYAMAYYTGLGNTSATFEMSVTSLPENKQSSTGRNAIAGILIGVIVLIPFTFLPANPVAWVVKEYETRARHLQTVSGLNYLVYWAGNFLFDFTSYVVCIVLVMIIFVIFQRSEYIGYATIGPTIVAFALYGVCYCCMSYMVSFFFSEHTAAQLVVLGISFLTGFLCVMLVFVLSLLEKTLDASDKLRWVFRLLPPYSLGEVILNLALLEQKRLTDTSLTAWSMSITLWPDIYMAIEIPVFAAITLLWDHPNRRAVLTRVQAYLRSHCCCGGGGCLGRKQKETRRVEEEQRKRDEAKGPSGGGVGGASLGSSGACGGRGNRRGSVGASAAVTPFSPPRPQGAQTSSNNVHVSTANEDAGHSSTFVVFDSGAFLKSASPGVGQSGEDKCANSLSVRGRSAVAEDTSGKAEASRPESVLVLSVSAAPQLSMAASSGSPSSAVHPLLTRLPTVLFNTPEDSMNRTTPIATPTVAAASRRNVLRRRSDPEAMRLQASAFAAPPAEMIYPPLRWYVGDDMCLEEEDSDVEEERNAVYSEERLPQAEGHPAKRPRTPTSASKESKKKSKKERGGRGLPMVSEDHQPQSAAAPEQVNADVIRVVDLRKVYDTPHKVAVSDLTFSVMHGEVFGFLGTNGAGKSSALSILTQEQPPTSGRAYVCGHDVVRDSAAAASCLGYCPQFDACLDLLTVKEHLRVYSLVRGVSVDRVESLVSSLLAICNLTEYRHVLSGELSGGNRRKLSVAIALIGAPKVVCLDEPTSGLDPLARRVMWRALDRVSCMCSIILTTHHLEEVEALADCVGIMVDGGLRCFGDLPHLRHKYARNAYELTLCVSATSRRRAMERRETARHQALAAPAPPSAAEAGRRGNASTDSPHPSGATHATSSASFTRSRMRSISYAGIDHIDTTDDIFQFMLVHFPSALLVDNFNNERFVYTLPATRDVAYAMQRLQNQQQRRGNVSFRSQSIRNVSTNFGFGSISRSNLSNPILRLSDVFEKLQAAQESLGITEYSVSQVSLEQVFLRVCGTAEEAKKIRRMSQSMAMNEAATSPGFSRSLQTPHRRQSHRLGRSSSIFVNSDFFAPVDPDAPPPSRRRLNTVSLGGPPTRVTFSEYRRQRALMRLRADARKPIRTPSETEGAAEPDQGDPS</sequence>
<evidence type="ECO:0000313" key="12">
    <source>
        <dbReference type="EMBL" id="KPA75144.1"/>
    </source>
</evidence>
<evidence type="ECO:0000259" key="11">
    <source>
        <dbReference type="PROSITE" id="PS50893"/>
    </source>
</evidence>
<feature type="region of interest" description="Disordered" evidence="9">
    <location>
        <begin position="1421"/>
        <end position="1440"/>
    </location>
</feature>
<feature type="region of interest" description="Disordered" evidence="9">
    <location>
        <begin position="2503"/>
        <end position="2549"/>
    </location>
</feature>
<feature type="transmembrane region" description="Helical" evidence="10">
    <location>
        <begin position="694"/>
        <end position="716"/>
    </location>
</feature>
<dbReference type="GO" id="GO:0016887">
    <property type="term" value="F:ATP hydrolysis activity"/>
    <property type="evidence" value="ECO:0007669"/>
    <property type="project" value="InterPro"/>
</dbReference>
<dbReference type="InterPro" id="IPR027417">
    <property type="entry name" value="P-loop_NTPase"/>
</dbReference>
<dbReference type="PANTHER" id="PTHR19229:SF262">
    <property type="entry name" value="TRANSPORTER, PUTATIVE-RELATED"/>
    <property type="match status" value="1"/>
</dbReference>
<feature type="region of interest" description="Disordered" evidence="9">
    <location>
        <begin position="1205"/>
        <end position="1297"/>
    </location>
</feature>
<dbReference type="PANTHER" id="PTHR19229">
    <property type="entry name" value="ATP-BINDING CASSETTE TRANSPORTER SUBFAMILY A ABCA"/>
    <property type="match status" value="1"/>
</dbReference>
<feature type="transmembrane region" description="Helical" evidence="10">
    <location>
        <begin position="669"/>
        <end position="688"/>
    </location>
</feature>
<dbReference type="InterPro" id="IPR013525">
    <property type="entry name" value="ABC2_TM"/>
</dbReference>
<evidence type="ECO:0000256" key="1">
    <source>
        <dbReference type="ARBA" id="ARBA00004141"/>
    </source>
</evidence>
<dbReference type="GO" id="GO:0016020">
    <property type="term" value="C:membrane"/>
    <property type="evidence" value="ECO:0007669"/>
    <property type="project" value="UniProtKB-SubCell"/>
</dbReference>
<feature type="compositionally biased region" description="Basic and acidic residues" evidence="9">
    <location>
        <begin position="1946"/>
        <end position="1963"/>
    </location>
</feature>
<evidence type="ECO:0000256" key="8">
    <source>
        <dbReference type="ARBA" id="ARBA00023136"/>
    </source>
</evidence>